<dbReference type="CDD" id="cd18588">
    <property type="entry name" value="ABC_6TM_CyaB_HlyB_like"/>
    <property type="match status" value="1"/>
</dbReference>
<evidence type="ECO:0000256" key="10">
    <source>
        <dbReference type="SAM" id="Phobius"/>
    </source>
</evidence>
<keyword evidence="8 10" id="KW-1133">Transmembrane helix</keyword>
<gene>
    <name evidence="14" type="ORF">C4K07_3787</name>
</gene>
<protein>
    <submittedName>
        <fullName evidence="14">Bacteriocin/lantibiotic efflux ABC transporter, permease/ATP-binding protein</fullName>
    </submittedName>
</protein>
<dbReference type="EMBL" id="CP027750">
    <property type="protein sequence ID" value="AZE30569.1"/>
    <property type="molecule type" value="Genomic_DNA"/>
</dbReference>
<reference evidence="14 15" key="1">
    <citation type="submission" date="2018-03" db="EMBL/GenBank/DDBJ databases">
        <title>Diversity of phytobeneficial traits revealed by whole-genome analysis of worldwide-isolated phenazine-producing Pseudomonas spp.</title>
        <authorList>
            <person name="Biessy A."/>
            <person name="Novinscak A."/>
            <person name="Blom J."/>
            <person name="Leger G."/>
            <person name="Thomashow L.S."/>
            <person name="Cazorla F.M."/>
            <person name="Josic D."/>
            <person name="Filion M."/>
        </authorList>
    </citation>
    <scope>NUCLEOTIDE SEQUENCE [LARGE SCALE GENOMIC DNA]</scope>
    <source>
        <strain evidence="14 15">ChPhzS24</strain>
    </source>
</reference>
<dbReference type="PROSITE" id="PS50893">
    <property type="entry name" value="ABC_TRANSPORTER_2"/>
    <property type="match status" value="1"/>
</dbReference>
<dbReference type="GO" id="GO:0008233">
    <property type="term" value="F:peptidase activity"/>
    <property type="evidence" value="ECO:0007669"/>
    <property type="project" value="InterPro"/>
</dbReference>
<comment type="subcellular location">
    <subcellularLocation>
        <location evidence="1">Cell membrane</location>
        <topology evidence="1">Multi-pass membrane protein</topology>
    </subcellularLocation>
</comment>
<feature type="transmembrane region" description="Helical" evidence="10">
    <location>
        <begin position="195"/>
        <end position="216"/>
    </location>
</feature>
<dbReference type="AlphaFoldDB" id="A0AAD0ZK18"/>
<evidence type="ECO:0000313" key="15">
    <source>
        <dbReference type="Proteomes" id="UP000280455"/>
    </source>
</evidence>
<feature type="transmembrane region" description="Helical" evidence="10">
    <location>
        <begin position="303"/>
        <end position="323"/>
    </location>
</feature>
<dbReference type="GO" id="GO:0030253">
    <property type="term" value="P:protein secretion by the type I secretion system"/>
    <property type="evidence" value="ECO:0007669"/>
    <property type="project" value="InterPro"/>
</dbReference>
<evidence type="ECO:0000256" key="6">
    <source>
        <dbReference type="ARBA" id="ARBA00022741"/>
    </source>
</evidence>
<feature type="domain" description="ABC transmembrane type-1" evidence="12">
    <location>
        <begin position="165"/>
        <end position="444"/>
    </location>
</feature>
<dbReference type="SUPFAM" id="SSF90123">
    <property type="entry name" value="ABC transporter transmembrane region"/>
    <property type="match status" value="1"/>
</dbReference>
<dbReference type="GO" id="GO:0005524">
    <property type="term" value="F:ATP binding"/>
    <property type="evidence" value="ECO:0007669"/>
    <property type="project" value="UniProtKB-KW"/>
</dbReference>
<dbReference type="InterPro" id="IPR039421">
    <property type="entry name" value="Type_1_exporter"/>
</dbReference>
<dbReference type="PROSITE" id="PS50929">
    <property type="entry name" value="ABC_TM1F"/>
    <property type="match status" value="1"/>
</dbReference>
<dbReference type="GO" id="GO:0034040">
    <property type="term" value="F:ATPase-coupled lipid transmembrane transporter activity"/>
    <property type="evidence" value="ECO:0007669"/>
    <property type="project" value="TreeGrafter"/>
</dbReference>
<evidence type="ECO:0000259" key="13">
    <source>
        <dbReference type="PROSITE" id="PS50990"/>
    </source>
</evidence>
<keyword evidence="6" id="KW-0547">Nucleotide-binding</keyword>
<dbReference type="InterPro" id="IPR003593">
    <property type="entry name" value="AAA+_ATPase"/>
</dbReference>
<dbReference type="Pfam" id="PF00664">
    <property type="entry name" value="ABC_membrane"/>
    <property type="match status" value="1"/>
</dbReference>
<dbReference type="PROSITE" id="PS50990">
    <property type="entry name" value="PEPTIDASE_C39"/>
    <property type="match status" value="1"/>
</dbReference>
<evidence type="ECO:0000256" key="2">
    <source>
        <dbReference type="ARBA" id="ARBA00006025"/>
    </source>
</evidence>
<dbReference type="InterPro" id="IPR003439">
    <property type="entry name" value="ABC_transporter-like_ATP-bd"/>
</dbReference>
<keyword evidence="3" id="KW-0813">Transport</keyword>
<evidence type="ECO:0000256" key="5">
    <source>
        <dbReference type="ARBA" id="ARBA00022692"/>
    </source>
</evidence>
<dbReference type="GO" id="GO:0006508">
    <property type="term" value="P:proteolysis"/>
    <property type="evidence" value="ECO:0007669"/>
    <property type="project" value="InterPro"/>
</dbReference>
<feature type="transmembrane region" description="Helical" evidence="10">
    <location>
        <begin position="272"/>
        <end position="297"/>
    </location>
</feature>
<dbReference type="Pfam" id="PF00005">
    <property type="entry name" value="ABC_tran"/>
    <property type="match status" value="1"/>
</dbReference>
<evidence type="ECO:0000313" key="14">
    <source>
        <dbReference type="EMBL" id="AZE30569.1"/>
    </source>
</evidence>
<evidence type="ECO:0000256" key="3">
    <source>
        <dbReference type="ARBA" id="ARBA00022448"/>
    </source>
</evidence>
<dbReference type="SMART" id="SM00382">
    <property type="entry name" value="AAA"/>
    <property type="match status" value="1"/>
</dbReference>
<dbReference type="Gene3D" id="1.20.1560.10">
    <property type="entry name" value="ABC transporter type 1, transmembrane domain"/>
    <property type="match status" value="1"/>
</dbReference>
<dbReference type="GO" id="GO:0140359">
    <property type="term" value="F:ABC-type transporter activity"/>
    <property type="evidence" value="ECO:0007669"/>
    <property type="project" value="InterPro"/>
</dbReference>
<feature type="domain" description="Peptidase C39" evidence="13">
    <location>
        <begin position="18"/>
        <end position="139"/>
    </location>
</feature>
<comment type="similarity">
    <text evidence="2">Belongs to the ABC transporter superfamily. Protein-1 exporter (TC 3.A.1.109) family.</text>
</comment>
<dbReference type="GO" id="GO:0005886">
    <property type="term" value="C:plasma membrane"/>
    <property type="evidence" value="ECO:0007669"/>
    <property type="project" value="UniProtKB-SubCell"/>
</dbReference>
<name>A0AAD0ZK18_9PSED</name>
<dbReference type="InterPro" id="IPR036640">
    <property type="entry name" value="ABC1_TM_sf"/>
</dbReference>
<evidence type="ECO:0000256" key="1">
    <source>
        <dbReference type="ARBA" id="ARBA00004651"/>
    </source>
</evidence>
<sequence>MSVNPAIPPQPVPVECPAMAELSATAAVHSALACCQLLLQLTQERAPQAADPGNERDLRRALKDYARGAGVDLRLERLALARLSPKMLPLVWRDRSGAFVLLARLSDAQALVQRPAAHTPDVLDRTQLAEEWSGEVIRLRQGGLRFDLSWFVPELLRHRRILGEVLLCSLLLQVLALATPLFFQAVMDKVMVHRALSTLDVLVMTLVVVGLFEVLLKGLREYLSAHTANRIDIGLGVKLFRHLLGLPLLYFKQRQVGAIITRVQELDSIREFLTGSLLTLCVDVAFTLVFFAVMAWISWPLTLLVLLTLPLYVLLAWASSGPLEKRIERQFYSAARNTAFLNESVSSSETIKSLAVEPRMQRRWEAQTAEMVEAGFASQTLGSAISQMVTLLQKVTAVAVICWGASKVIDLQMSIGQLIAFNMMLSHVSQPLAKLIEVWQQFVRVRVSVDKLGDMLNLPVEQAEGDQRPAQALRGEVRIEQVTFRYRPELALVLRGLDLHIAAGQTLGIVGPSGSGKSTLTRLLQKLYTPDAGRILIDGMPLQQLQPAWLRSQIGVVLQENYLFNRSVRHNIALRHPTASLESVIAAARLAGAHDFILRLPLGYDTVLAEAGSSLSGGQRQRIAIARALMGDPRILIFDEATSALDDESQALIQDNMARIAEGRTVIIIAHRLSAVRHCQRIIALEQGRISESGSHHELLANGGCYARLWALQQALRTEAE</sequence>
<dbReference type="InterPro" id="IPR017871">
    <property type="entry name" value="ABC_transporter-like_CS"/>
</dbReference>
<evidence type="ECO:0000256" key="7">
    <source>
        <dbReference type="ARBA" id="ARBA00022840"/>
    </source>
</evidence>
<dbReference type="SUPFAM" id="SSF52540">
    <property type="entry name" value="P-loop containing nucleoside triphosphate hydrolases"/>
    <property type="match status" value="1"/>
</dbReference>
<dbReference type="Gene3D" id="3.90.70.10">
    <property type="entry name" value="Cysteine proteinases"/>
    <property type="match status" value="1"/>
</dbReference>
<dbReference type="GO" id="GO:0016887">
    <property type="term" value="F:ATP hydrolysis activity"/>
    <property type="evidence" value="ECO:0007669"/>
    <property type="project" value="InterPro"/>
</dbReference>
<accession>A0AAD0ZK18</accession>
<keyword evidence="7" id="KW-0067">ATP-binding</keyword>
<organism evidence="14 15">
    <name type="scientific">Pseudomonas chlororaphis subsp. aureofaciens</name>
    <dbReference type="NCBI Taxonomy" id="587851"/>
    <lineage>
        <taxon>Bacteria</taxon>
        <taxon>Pseudomonadati</taxon>
        <taxon>Pseudomonadota</taxon>
        <taxon>Gammaproteobacteria</taxon>
        <taxon>Pseudomonadales</taxon>
        <taxon>Pseudomonadaceae</taxon>
        <taxon>Pseudomonas</taxon>
    </lineage>
</organism>
<dbReference type="PANTHER" id="PTHR24221">
    <property type="entry name" value="ATP-BINDING CASSETTE SUB-FAMILY B"/>
    <property type="match status" value="1"/>
</dbReference>
<keyword evidence="4" id="KW-1003">Cell membrane</keyword>
<feature type="domain" description="ABC transporter" evidence="11">
    <location>
        <begin position="477"/>
        <end position="712"/>
    </location>
</feature>
<dbReference type="Gene3D" id="3.40.50.300">
    <property type="entry name" value="P-loop containing nucleotide triphosphate hydrolases"/>
    <property type="match status" value="1"/>
</dbReference>
<dbReference type="InterPro" id="IPR011527">
    <property type="entry name" value="ABC1_TM_dom"/>
</dbReference>
<dbReference type="InterPro" id="IPR005074">
    <property type="entry name" value="Peptidase_C39"/>
</dbReference>
<proteinExistence type="inferred from homology"/>
<dbReference type="InterPro" id="IPR027417">
    <property type="entry name" value="P-loop_NTPase"/>
</dbReference>
<feature type="transmembrane region" description="Helical" evidence="10">
    <location>
        <begin position="161"/>
        <end position="183"/>
    </location>
</feature>
<evidence type="ECO:0000256" key="9">
    <source>
        <dbReference type="ARBA" id="ARBA00023136"/>
    </source>
</evidence>
<keyword evidence="5 10" id="KW-0812">Transmembrane</keyword>
<dbReference type="Proteomes" id="UP000280455">
    <property type="component" value="Chromosome"/>
</dbReference>
<dbReference type="NCBIfam" id="TIGR01846">
    <property type="entry name" value="type_I_sec_HlyB"/>
    <property type="match status" value="1"/>
</dbReference>
<evidence type="ECO:0000256" key="4">
    <source>
        <dbReference type="ARBA" id="ARBA00022475"/>
    </source>
</evidence>
<dbReference type="InterPro" id="IPR010132">
    <property type="entry name" value="ATPase_T1SS_HlyB"/>
</dbReference>
<dbReference type="PANTHER" id="PTHR24221:SF647">
    <property type="entry name" value="BLL6336 PROTEIN"/>
    <property type="match status" value="1"/>
</dbReference>
<keyword evidence="9 10" id="KW-0472">Membrane</keyword>
<dbReference type="FunFam" id="3.40.50.300:FF:000299">
    <property type="entry name" value="ABC transporter ATP-binding protein/permease"/>
    <property type="match status" value="1"/>
</dbReference>
<evidence type="ECO:0000259" key="12">
    <source>
        <dbReference type="PROSITE" id="PS50929"/>
    </source>
</evidence>
<dbReference type="PROSITE" id="PS00211">
    <property type="entry name" value="ABC_TRANSPORTER_1"/>
    <property type="match status" value="1"/>
</dbReference>
<evidence type="ECO:0000256" key="8">
    <source>
        <dbReference type="ARBA" id="ARBA00022989"/>
    </source>
</evidence>
<evidence type="ECO:0000259" key="11">
    <source>
        <dbReference type="PROSITE" id="PS50893"/>
    </source>
</evidence>
<dbReference type="GO" id="GO:0030256">
    <property type="term" value="C:type I protein secretion system complex"/>
    <property type="evidence" value="ECO:0007669"/>
    <property type="project" value="InterPro"/>
</dbReference>